<dbReference type="AlphaFoldDB" id="K5WF39"/>
<dbReference type="HOGENOM" id="CLU_3049772_0_0_1"/>
<dbReference type="InParanoid" id="K5WF39"/>
<organism evidence="1 2">
    <name type="scientific">Agaricus bisporus var. burnettii (strain JB137-S8 / ATCC MYA-4627 / FGSC 10392)</name>
    <name type="common">White button mushroom</name>
    <dbReference type="NCBI Taxonomy" id="597362"/>
    <lineage>
        <taxon>Eukaryota</taxon>
        <taxon>Fungi</taxon>
        <taxon>Dikarya</taxon>
        <taxon>Basidiomycota</taxon>
        <taxon>Agaricomycotina</taxon>
        <taxon>Agaricomycetes</taxon>
        <taxon>Agaricomycetidae</taxon>
        <taxon>Agaricales</taxon>
        <taxon>Agaricineae</taxon>
        <taxon>Agaricaceae</taxon>
        <taxon>Agaricus</taxon>
    </lineage>
</organism>
<dbReference type="EMBL" id="JH971899">
    <property type="protein sequence ID" value="EKM73886.1"/>
    <property type="molecule type" value="Genomic_DNA"/>
</dbReference>
<evidence type="ECO:0000313" key="1">
    <source>
        <dbReference type="EMBL" id="EKM73886.1"/>
    </source>
</evidence>
<protein>
    <submittedName>
        <fullName evidence="1">Uncharacterized protein</fullName>
    </submittedName>
</protein>
<accession>K5WF39</accession>
<name>K5WF39_AGABU</name>
<dbReference type="GeneID" id="18828092"/>
<dbReference type="RefSeq" id="XP_007335475.1">
    <property type="nucleotide sequence ID" value="XM_007335413.1"/>
</dbReference>
<keyword evidence="2" id="KW-1185">Reference proteome</keyword>
<gene>
    <name evidence="1" type="ORF">AGABI1DRAFT_133924</name>
</gene>
<reference evidence="2" key="1">
    <citation type="journal article" date="2012" name="Proc. Natl. Acad. Sci. U.S.A.">
        <title>Genome sequence of the button mushroom Agaricus bisporus reveals mechanisms governing adaptation to a humic-rich ecological niche.</title>
        <authorList>
            <person name="Morin E."/>
            <person name="Kohler A."/>
            <person name="Baker A.R."/>
            <person name="Foulongne-Oriol M."/>
            <person name="Lombard V."/>
            <person name="Nagy L.G."/>
            <person name="Ohm R.A."/>
            <person name="Patyshakuliyeva A."/>
            <person name="Brun A."/>
            <person name="Aerts A.L."/>
            <person name="Bailey A.M."/>
            <person name="Billette C."/>
            <person name="Coutinho P.M."/>
            <person name="Deakin G."/>
            <person name="Doddapaneni H."/>
            <person name="Floudas D."/>
            <person name="Grimwood J."/>
            <person name="Hilden K."/>
            <person name="Kuees U."/>
            <person name="LaButti K.M."/>
            <person name="Lapidus A."/>
            <person name="Lindquist E.A."/>
            <person name="Lucas S.M."/>
            <person name="Murat C."/>
            <person name="Riley R.W."/>
            <person name="Salamov A.A."/>
            <person name="Schmutz J."/>
            <person name="Subramanian V."/>
            <person name="Woesten H.A.B."/>
            <person name="Xu J."/>
            <person name="Eastwood D.C."/>
            <person name="Foster G.D."/>
            <person name="Sonnenberg A.S."/>
            <person name="Cullen D."/>
            <person name="de Vries R.P."/>
            <person name="Lundell T."/>
            <person name="Hibbett D.S."/>
            <person name="Henrissat B."/>
            <person name="Burton K.S."/>
            <person name="Kerrigan R.W."/>
            <person name="Challen M.P."/>
            <person name="Grigoriev I.V."/>
            <person name="Martin F."/>
        </authorList>
    </citation>
    <scope>NUCLEOTIDE SEQUENCE [LARGE SCALE GENOMIC DNA]</scope>
    <source>
        <strain evidence="2">JB137-S8 / ATCC MYA-4627 / FGSC 10392</strain>
    </source>
</reference>
<proteinExistence type="predicted"/>
<evidence type="ECO:0000313" key="2">
    <source>
        <dbReference type="Proteomes" id="UP000008493"/>
    </source>
</evidence>
<dbReference type="Proteomes" id="UP000008493">
    <property type="component" value="Unassembled WGS sequence"/>
</dbReference>
<dbReference type="KEGG" id="abp:AGABI1DRAFT133924"/>
<sequence length="54" mass="5803">MPGQQNPASALSHLSSSLHGDSEVILWAMAFSSAQLWLAWSAQQALRSHTLVPS</sequence>